<reference evidence="3 4" key="1">
    <citation type="submission" date="2013-04" db="EMBL/GenBank/DDBJ databases">
        <title>Gluconobacter oxydans NBRC 3293 whole genome sequence.</title>
        <authorList>
            <person name="Matsutani M."/>
            <person name="Yakushi T."/>
            <person name="Matsushita K."/>
        </authorList>
    </citation>
    <scope>NUCLEOTIDE SEQUENCE [LARGE SCALE GENOMIC DNA]</scope>
    <source>
        <strain evidence="3 4">NBRC 3293</strain>
    </source>
</reference>
<gene>
    <name evidence="2" type="ORF">NBRC3293_2992</name>
    <name evidence="3" type="ORF">NBRC3293_3060</name>
</gene>
<proteinExistence type="predicted"/>
<dbReference type="Proteomes" id="UP000484858">
    <property type="component" value="Unassembled WGS sequence"/>
</dbReference>
<organism evidence="3 4">
    <name type="scientific">Gluconobacter oxydans NBRC 3293</name>
    <dbReference type="NCBI Taxonomy" id="1315969"/>
    <lineage>
        <taxon>Bacteria</taxon>
        <taxon>Pseudomonadati</taxon>
        <taxon>Pseudomonadota</taxon>
        <taxon>Alphaproteobacteria</taxon>
        <taxon>Acetobacterales</taxon>
        <taxon>Acetobacteraceae</taxon>
        <taxon>Gluconobacter</taxon>
    </lineage>
</organism>
<name>A0A829WZS3_GLUOY</name>
<sequence>MAVLALSSLTTAASAADSAGVTAFIRDRHLTRYSVALSDLNGDKQSEALIYAMATTVGNGQADLCGSGGCTLYVLSLTPSGYRLVTSILATRPPIRVLSSTTHGWHDLGVSVAGGGITAGYEARLCFDGHRYPSNPTVPPATRATGKIGKIIIESQPKNR</sequence>
<dbReference type="AlphaFoldDB" id="A0A829WZS3"/>
<evidence type="ECO:0000313" key="4">
    <source>
        <dbReference type="Proteomes" id="UP000484858"/>
    </source>
</evidence>
<evidence type="ECO:0000256" key="1">
    <source>
        <dbReference type="SAM" id="SignalP"/>
    </source>
</evidence>
<accession>A0A829WZS3</accession>
<feature type="chain" id="PRO_5036239415" evidence="1">
    <location>
        <begin position="16"/>
        <end position="160"/>
    </location>
</feature>
<dbReference type="EMBL" id="BARJ01000014">
    <property type="protein sequence ID" value="GEM18495.1"/>
    <property type="molecule type" value="Genomic_DNA"/>
</dbReference>
<comment type="caution">
    <text evidence="3">The sequence shown here is derived from an EMBL/GenBank/DDBJ whole genome shotgun (WGS) entry which is preliminary data.</text>
</comment>
<feature type="signal peptide" evidence="1">
    <location>
        <begin position="1"/>
        <end position="15"/>
    </location>
</feature>
<dbReference type="EMBL" id="BARJ01000021">
    <property type="protein sequence ID" value="GEM18563.1"/>
    <property type="molecule type" value="Genomic_DNA"/>
</dbReference>
<evidence type="ECO:0000313" key="2">
    <source>
        <dbReference type="EMBL" id="GEM18495.1"/>
    </source>
</evidence>
<protein>
    <submittedName>
        <fullName evidence="3">Uncharacterized protein</fullName>
    </submittedName>
</protein>
<keyword evidence="1" id="KW-0732">Signal</keyword>
<evidence type="ECO:0000313" key="3">
    <source>
        <dbReference type="EMBL" id="GEM18563.1"/>
    </source>
</evidence>